<proteinExistence type="predicted"/>
<sequence length="76" mass="8386">MLPGTFETAGISSSQREGDSDVKIVLKAVDTATTYDKVLIISEDTDILVLLVALTFENLEIVNCFRNMLKSFTTKN</sequence>
<evidence type="ECO:0000313" key="2">
    <source>
        <dbReference type="Proteomes" id="UP001153709"/>
    </source>
</evidence>
<dbReference type="Proteomes" id="UP001153709">
    <property type="component" value="Chromosome 3"/>
</dbReference>
<keyword evidence="2" id="KW-1185">Reference proteome</keyword>
<gene>
    <name evidence="1" type="ORF">DIABBA_LOCUS5151</name>
</gene>
<protein>
    <submittedName>
        <fullName evidence="1">Uncharacterized protein</fullName>
    </submittedName>
</protein>
<reference evidence="1" key="1">
    <citation type="submission" date="2022-01" db="EMBL/GenBank/DDBJ databases">
        <authorList>
            <person name="King R."/>
        </authorList>
    </citation>
    <scope>NUCLEOTIDE SEQUENCE</scope>
</reference>
<dbReference type="EMBL" id="OU898278">
    <property type="protein sequence ID" value="CAG9831571.1"/>
    <property type="molecule type" value="Genomic_DNA"/>
</dbReference>
<evidence type="ECO:0000313" key="1">
    <source>
        <dbReference type="EMBL" id="CAG9831571.1"/>
    </source>
</evidence>
<name>A0A9N9XDD7_DIABA</name>
<organism evidence="1 2">
    <name type="scientific">Diabrotica balteata</name>
    <name type="common">Banded cucumber beetle</name>
    <dbReference type="NCBI Taxonomy" id="107213"/>
    <lineage>
        <taxon>Eukaryota</taxon>
        <taxon>Metazoa</taxon>
        <taxon>Ecdysozoa</taxon>
        <taxon>Arthropoda</taxon>
        <taxon>Hexapoda</taxon>
        <taxon>Insecta</taxon>
        <taxon>Pterygota</taxon>
        <taxon>Neoptera</taxon>
        <taxon>Endopterygota</taxon>
        <taxon>Coleoptera</taxon>
        <taxon>Polyphaga</taxon>
        <taxon>Cucujiformia</taxon>
        <taxon>Chrysomeloidea</taxon>
        <taxon>Chrysomelidae</taxon>
        <taxon>Galerucinae</taxon>
        <taxon>Diabroticina</taxon>
        <taxon>Diabroticites</taxon>
        <taxon>Diabrotica</taxon>
    </lineage>
</organism>
<dbReference type="AlphaFoldDB" id="A0A9N9XDD7"/>
<dbReference type="OrthoDB" id="6762869at2759"/>
<accession>A0A9N9XDD7</accession>
<dbReference type="Gene3D" id="3.40.50.1010">
    <property type="entry name" value="5'-nuclease"/>
    <property type="match status" value="1"/>
</dbReference>